<feature type="domain" description="Tyr recombinase" evidence="2">
    <location>
        <begin position="1"/>
        <end position="80"/>
    </location>
</feature>
<name>A0A2U1SPV1_METSR</name>
<evidence type="ECO:0000259" key="2">
    <source>
        <dbReference type="PROSITE" id="PS51898"/>
    </source>
</evidence>
<dbReference type="InterPro" id="IPR002104">
    <property type="entry name" value="Integrase_catalytic"/>
</dbReference>
<proteinExistence type="predicted"/>
<dbReference type="AlphaFoldDB" id="A0A2U1SPV1"/>
<keyword evidence="4" id="KW-1185">Reference proteome</keyword>
<protein>
    <submittedName>
        <fullName evidence="3">Integrase</fullName>
    </submittedName>
</protein>
<dbReference type="InterPro" id="IPR011010">
    <property type="entry name" value="DNA_brk_join_enz"/>
</dbReference>
<dbReference type="PROSITE" id="PS51898">
    <property type="entry name" value="TYR_RECOMBINASE"/>
    <property type="match status" value="1"/>
</dbReference>
<comment type="caution">
    <text evidence="3">The sequence shown here is derived from an EMBL/GenBank/DDBJ whole genome shotgun (WGS) entry which is preliminary data.</text>
</comment>
<keyword evidence="1" id="KW-0233">DNA recombination</keyword>
<accession>A0A2U1SPV1</accession>
<organism evidence="3 4">
    <name type="scientific">Methylosinus sporium</name>
    <dbReference type="NCBI Taxonomy" id="428"/>
    <lineage>
        <taxon>Bacteria</taxon>
        <taxon>Pseudomonadati</taxon>
        <taxon>Pseudomonadota</taxon>
        <taxon>Alphaproteobacteria</taxon>
        <taxon>Hyphomicrobiales</taxon>
        <taxon>Methylocystaceae</taxon>
        <taxon>Methylosinus</taxon>
    </lineage>
</organism>
<dbReference type="EMBL" id="PUIV01000018">
    <property type="protein sequence ID" value="PWB93640.1"/>
    <property type="molecule type" value="Genomic_DNA"/>
</dbReference>
<evidence type="ECO:0000313" key="3">
    <source>
        <dbReference type="EMBL" id="PWB93640.1"/>
    </source>
</evidence>
<dbReference type="GO" id="GO:0003677">
    <property type="term" value="F:DNA binding"/>
    <property type="evidence" value="ECO:0007669"/>
    <property type="project" value="InterPro"/>
</dbReference>
<dbReference type="Pfam" id="PF00589">
    <property type="entry name" value="Phage_integrase"/>
    <property type="match status" value="1"/>
</dbReference>
<evidence type="ECO:0000256" key="1">
    <source>
        <dbReference type="ARBA" id="ARBA00023172"/>
    </source>
</evidence>
<dbReference type="OrthoDB" id="9808346at2"/>
<sequence>MVTFNGEPVQSVKVALGRAVTLAKLDAGVTAYTLRHSCASWLVTKGLPTRKVADFLGTSEQMIIEHYGHLASDYQDEAALAIGRK</sequence>
<gene>
    <name evidence="3" type="ORF">C5689_12175</name>
</gene>
<dbReference type="GO" id="GO:0006310">
    <property type="term" value="P:DNA recombination"/>
    <property type="evidence" value="ECO:0007669"/>
    <property type="project" value="UniProtKB-KW"/>
</dbReference>
<dbReference type="Gene3D" id="1.10.443.10">
    <property type="entry name" value="Intergrase catalytic core"/>
    <property type="match status" value="1"/>
</dbReference>
<dbReference type="InterPro" id="IPR013762">
    <property type="entry name" value="Integrase-like_cat_sf"/>
</dbReference>
<evidence type="ECO:0000313" key="4">
    <source>
        <dbReference type="Proteomes" id="UP000245137"/>
    </source>
</evidence>
<reference evidence="3 4" key="1">
    <citation type="journal article" date="2018" name="Appl. Microbiol. Biotechnol.">
        <title>Co-cultivation of the strictly anaerobic methanogen Methanosarcina barkeri with aerobic methanotrophs in an oxygen-limited membrane bioreactor.</title>
        <authorList>
            <person name="In 't Zandt M.H."/>
            <person name="van den Bosch T.J.M."/>
            <person name="Rijkers R."/>
            <person name="van Kessel M.A.H.J."/>
            <person name="Jetten M.S.M."/>
            <person name="Welte C.U."/>
        </authorList>
    </citation>
    <scope>NUCLEOTIDE SEQUENCE [LARGE SCALE GENOMIC DNA]</scope>
    <source>
        <strain evidence="3 4">DSM 17706</strain>
    </source>
</reference>
<dbReference type="Proteomes" id="UP000245137">
    <property type="component" value="Unassembled WGS sequence"/>
</dbReference>
<dbReference type="GO" id="GO:0015074">
    <property type="term" value="P:DNA integration"/>
    <property type="evidence" value="ECO:0007669"/>
    <property type="project" value="InterPro"/>
</dbReference>
<dbReference type="SUPFAM" id="SSF56349">
    <property type="entry name" value="DNA breaking-rejoining enzymes"/>
    <property type="match status" value="1"/>
</dbReference>